<evidence type="ECO:0000259" key="2">
    <source>
        <dbReference type="PROSITE" id="PS50164"/>
    </source>
</evidence>
<dbReference type="InterPro" id="IPR047296">
    <property type="entry name" value="GIY-YIG_UvrC_Cho"/>
</dbReference>
<name>A0A1F6XNA5_9BACT</name>
<dbReference type="GO" id="GO:0006289">
    <property type="term" value="P:nucleotide-excision repair"/>
    <property type="evidence" value="ECO:0007669"/>
    <property type="project" value="InterPro"/>
</dbReference>
<evidence type="ECO:0000313" key="5">
    <source>
        <dbReference type="Proteomes" id="UP000178104"/>
    </source>
</evidence>
<dbReference type="PANTHER" id="PTHR30562:SF1">
    <property type="entry name" value="UVRABC SYSTEM PROTEIN C"/>
    <property type="match status" value="1"/>
</dbReference>
<dbReference type="SUPFAM" id="SSF46600">
    <property type="entry name" value="C-terminal UvrC-binding domain of UvrB"/>
    <property type="match status" value="1"/>
</dbReference>
<dbReference type="PROSITE" id="PS50164">
    <property type="entry name" value="GIY_YIG"/>
    <property type="match status" value="1"/>
</dbReference>
<dbReference type="Proteomes" id="UP000178104">
    <property type="component" value="Unassembled WGS sequence"/>
</dbReference>
<sequence>MKKINKIKLPDKPGVYFFLGPPKRSEGGKKSRDILYIGKATSLRDRTKSYFSKDLMDTRGPILADMLFYADKIDYQVTDSVLEAIILEANLIKKHQPKYNTKEKSDKSFNYVVITKEKLPKVLIVRGKELQSLASSNFSSFFGPYTSGPQLREAIKIIRRIFPFLDEKSKNYMEFYKQINLVPDLNDRQLYLQNIKNIKLFFEGKKKQILRNLKKEMNAYSKLREFEKAGEVKRQIFALQHINDIALIQSSLQPTSYNLQANFRIEAYDIAHMGGKNMVGVMTVIEDGEANKNEYRKFRIRTQDNANDTGALKEILERRLAHSEWIYPDLVVIDGGIAQMNTALKIIHRLNLCISVVSVVKDERHKPKAIMGDEKIAVKYKREILLANSEAHRFAISYHKKMRNKNFLSI</sequence>
<dbReference type="PROSITE" id="PS50165">
    <property type="entry name" value="UVRC"/>
    <property type="match status" value="1"/>
</dbReference>
<dbReference type="InterPro" id="IPR001162">
    <property type="entry name" value="UvrC_RNase_H_dom"/>
</dbReference>
<evidence type="ECO:0000313" key="4">
    <source>
        <dbReference type="EMBL" id="OGI95488.1"/>
    </source>
</evidence>
<dbReference type="InterPro" id="IPR050066">
    <property type="entry name" value="UvrABC_protein_C"/>
</dbReference>
<dbReference type="AlphaFoldDB" id="A0A1F6XNA5"/>
<dbReference type="Gene3D" id="3.30.420.340">
    <property type="entry name" value="UvrC, RNAse H endonuclease domain"/>
    <property type="match status" value="1"/>
</dbReference>
<dbReference type="InterPro" id="IPR000305">
    <property type="entry name" value="GIY-YIG_endonuc"/>
</dbReference>
<feature type="domain" description="UVR" evidence="1">
    <location>
        <begin position="207"/>
        <end position="242"/>
    </location>
</feature>
<dbReference type="InterPro" id="IPR038476">
    <property type="entry name" value="UvrC_RNase_H_dom_sf"/>
</dbReference>
<gene>
    <name evidence="4" type="ORF">A2917_02940</name>
</gene>
<dbReference type="EMBL" id="MFVE01000005">
    <property type="protein sequence ID" value="OGI95488.1"/>
    <property type="molecule type" value="Genomic_DNA"/>
</dbReference>
<proteinExistence type="predicted"/>
<comment type="caution">
    <text evidence="4">The sequence shown here is derived from an EMBL/GenBank/DDBJ whole genome shotgun (WGS) entry which is preliminary data.</text>
</comment>
<protein>
    <recommendedName>
        <fullName evidence="6">Excinuclease ABC subunit C</fullName>
    </recommendedName>
</protein>
<organism evidence="4 5">
    <name type="scientific">Candidatus Nomurabacteria bacterium RIFCSPLOWO2_01_FULL_42_17</name>
    <dbReference type="NCBI Taxonomy" id="1801780"/>
    <lineage>
        <taxon>Bacteria</taxon>
        <taxon>Candidatus Nomuraibacteriota</taxon>
    </lineage>
</organism>
<dbReference type="InterPro" id="IPR036876">
    <property type="entry name" value="UVR_dom_sf"/>
</dbReference>
<feature type="domain" description="GIY-YIG" evidence="2">
    <location>
        <begin position="11"/>
        <end position="101"/>
    </location>
</feature>
<evidence type="ECO:0000259" key="3">
    <source>
        <dbReference type="PROSITE" id="PS50165"/>
    </source>
</evidence>
<dbReference type="SMART" id="SM00465">
    <property type="entry name" value="GIYc"/>
    <property type="match status" value="1"/>
</dbReference>
<dbReference type="GO" id="GO:0009380">
    <property type="term" value="C:excinuclease repair complex"/>
    <property type="evidence" value="ECO:0007669"/>
    <property type="project" value="TreeGrafter"/>
</dbReference>
<dbReference type="PANTHER" id="PTHR30562">
    <property type="entry name" value="UVRC/OXIDOREDUCTASE"/>
    <property type="match status" value="1"/>
</dbReference>
<dbReference type="InterPro" id="IPR035901">
    <property type="entry name" value="GIY-YIG_endonuc_sf"/>
</dbReference>
<dbReference type="STRING" id="1801780.A2917_02940"/>
<reference evidence="4 5" key="1">
    <citation type="journal article" date="2016" name="Nat. Commun.">
        <title>Thousands of microbial genomes shed light on interconnected biogeochemical processes in an aquifer system.</title>
        <authorList>
            <person name="Anantharaman K."/>
            <person name="Brown C.T."/>
            <person name="Hug L.A."/>
            <person name="Sharon I."/>
            <person name="Castelle C.J."/>
            <person name="Probst A.J."/>
            <person name="Thomas B.C."/>
            <person name="Singh A."/>
            <person name="Wilkins M.J."/>
            <person name="Karaoz U."/>
            <person name="Brodie E.L."/>
            <person name="Williams K.H."/>
            <person name="Hubbard S.S."/>
            <person name="Banfield J.F."/>
        </authorList>
    </citation>
    <scope>NUCLEOTIDE SEQUENCE [LARGE SCALE GENOMIC DNA]</scope>
</reference>
<dbReference type="InterPro" id="IPR001943">
    <property type="entry name" value="UVR_dom"/>
</dbReference>
<dbReference type="SUPFAM" id="SSF82771">
    <property type="entry name" value="GIY-YIG endonuclease"/>
    <property type="match status" value="1"/>
</dbReference>
<dbReference type="CDD" id="cd10434">
    <property type="entry name" value="GIY-YIG_UvrC_Cho"/>
    <property type="match status" value="1"/>
</dbReference>
<dbReference type="Gene3D" id="3.40.1440.10">
    <property type="entry name" value="GIY-YIG endonuclease"/>
    <property type="match status" value="1"/>
</dbReference>
<dbReference type="PROSITE" id="PS50151">
    <property type="entry name" value="UVR"/>
    <property type="match status" value="1"/>
</dbReference>
<dbReference type="GO" id="GO:0009381">
    <property type="term" value="F:excinuclease ABC activity"/>
    <property type="evidence" value="ECO:0007669"/>
    <property type="project" value="InterPro"/>
</dbReference>
<evidence type="ECO:0000259" key="1">
    <source>
        <dbReference type="PROSITE" id="PS50151"/>
    </source>
</evidence>
<evidence type="ECO:0008006" key="6">
    <source>
        <dbReference type="Google" id="ProtNLM"/>
    </source>
</evidence>
<feature type="domain" description="UvrC family homology region profile" evidence="3">
    <location>
        <begin position="258"/>
        <end position="347"/>
    </location>
</feature>
<accession>A0A1F6XNA5</accession>
<dbReference type="Pfam" id="PF08459">
    <property type="entry name" value="UvrC_RNaseH_dom"/>
    <property type="match status" value="1"/>
</dbReference>